<proteinExistence type="predicted"/>
<reference evidence="1" key="2">
    <citation type="submission" date="2022-09" db="EMBL/GenBank/DDBJ databases">
        <title>Aerococcus urinae taxonomy study.</title>
        <authorList>
            <person name="Christensen J."/>
            <person name="Senneby E."/>
        </authorList>
    </citation>
    <scope>NUCLEOTIDE SEQUENCE</scope>
    <source>
        <strain evidence="1">NLD-066-U95</strain>
    </source>
</reference>
<organism evidence="2 3">
    <name type="scientific">Aerococcus urinae</name>
    <dbReference type="NCBI Taxonomy" id="1376"/>
    <lineage>
        <taxon>Bacteria</taxon>
        <taxon>Bacillati</taxon>
        <taxon>Bacillota</taxon>
        <taxon>Bacilli</taxon>
        <taxon>Lactobacillales</taxon>
        <taxon>Aerococcaceae</taxon>
        <taxon>Aerococcus</taxon>
    </lineage>
</organism>
<evidence type="ECO:0000313" key="2">
    <source>
        <dbReference type="EMBL" id="QPS01318.1"/>
    </source>
</evidence>
<dbReference type="OrthoDB" id="2156382at2"/>
<evidence type="ECO:0000313" key="4">
    <source>
        <dbReference type="Proteomes" id="UP001069145"/>
    </source>
</evidence>
<reference evidence="2 3" key="1">
    <citation type="submission" date="2020-12" db="EMBL/GenBank/DDBJ databases">
        <title>FDA dAtabase for Regulatory Grade micrObial Sequences (FDA-ARGOS): Supporting development and validation of Infectious Disease Dx tests.</title>
        <authorList>
            <person name="Sproer C."/>
            <person name="Gronow S."/>
            <person name="Severitt S."/>
            <person name="Schroder I."/>
            <person name="Tallon L."/>
            <person name="Sadzewicz L."/>
            <person name="Zhao X."/>
            <person name="Boylan J."/>
            <person name="Ott S."/>
            <person name="Bowen H."/>
            <person name="Vavikolanu K."/>
            <person name="Mehta A."/>
            <person name="Aluvathingal J."/>
            <person name="Nadendla S."/>
            <person name="Lowell S."/>
            <person name="Myers T."/>
            <person name="Yan Y."/>
            <person name="Sichtig H."/>
        </authorList>
    </citation>
    <scope>NUCLEOTIDE SEQUENCE [LARGE SCALE GENOMIC DNA]</scope>
    <source>
        <strain evidence="2 3">FDAARGOS_911</strain>
    </source>
</reference>
<dbReference type="RefSeq" id="WP_060777846.1">
    <property type="nucleotide sequence ID" value="NZ_CAJHLF010000001.1"/>
</dbReference>
<dbReference type="GeneID" id="35767794"/>
<dbReference type="Proteomes" id="UP000594771">
    <property type="component" value="Chromosome"/>
</dbReference>
<name>A0A0X8FDJ1_9LACT</name>
<gene>
    <name evidence="2" type="ORF">I6G68_08100</name>
    <name evidence="1" type="ORF">ODY43_06890</name>
</gene>
<accession>A0A0X8FDJ1</accession>
<protein>
    <submittedName>
        <fullName evidence="2">Uncharacterized protein</fullName>
    </submittedName>
</protein>
<dbReference type="EMBL" id="CP065662">
    <property type="protein sequence ID" value="QPS01318.1"/>
    <property type="molecule type" value="Genomic_DNA"/>
</dbReference>
<dbReference type="KEGG" id="aun:AWM73_01950"/>
<dbReference type="EMBL" id="JAOTML010000007">
    <property type="protein sequence ID" value="MCY3053712.1"/>
    <property type="molecule type" value="Genomic_DNA"/>
</dbReference>
<keyword evidence="4" id="KW-1185">Reference proteome</keyword>
<evidence type="ECO:0000313" key="3">
    <source>
        <dbReference type="Proteomes" id="UP000594771"/>
    </source>
</evidence>
<evidence type="ECO:0000313" key="1">
    <source>
        <dbReference type="EMBL" id="MCY3053712.1"/>
    </source>
</evidence>
<dbReference type="AlphaFoldDB" id="A0A0X8FDJ1"/>
<dbReference type="Proteomes" id="UP001069145">
    <property type="component" value="Unassembled WGS sequence"/>
</dbReference>
<sequence>MSKITEKFKGYALKGGVPVEESNLDGGQKLFRMGMQLPDREVIPVAIIIDGKEDPAVDYQITYSKLAYVKDYNQRGEALDEINRLNRVHTGYFHLCLAGDGEIYLRTLGRVSEDVRPLYEIIMAGQQVLRILVKESKLFKD</sequence>